<dbReference type="InterPro" id="IPR002299">
    <property type="entry name" value="Porin_Neis"/>
</dbReference>
<evidence type="ECO:0000256" key="6">
    <source>
        <dbReference type="ARBA" id="ARBA00022729"/>
    </source>
</evidence>
<evidence type="ECO:0000256" key="9">
    <source>
        <dbReference type="ARBA" id="ARBA00023136"/>
    </source>
</evidence>
<dbReference type="CDD" id="cd00342">
    <property type="entry name" value="gram_neg_porins"/>
    <property type="match status" value="1"/>
</dbReference>
<keyword evidence="7" id="KW-0406">Ion transport</keyword>
<comment type="subunit">
    <text evidence="2">Homotrimer.</text>
</comment>
<keyword evidence="3" id="KW-0813">Transport</keyword>
<keyword evidence="6" id="KW-0732">Signal</keyword>
<dbReference type="EMBL" id="LSTO01000001">
    <property type="protein sequence ID" value="OWW22944.1"/>
    <property type="molecule type" value="Genomic_DNA"/>
</dbReference>
<evidence type="ECO:0000256" key="1">
    <source>
        <dbReference type="ARBA" id="ARBA00004571"/>
    </source>
</evidence>
<keyword evidence="10" id="KW-0998">Cell outer membrane</keyword>
<keyword evidence="4" id="KW-1134">Transmembrane beta strand</keyword>
<reference evidence="12 13" key="1">
    <citation type="submission" date="2016-02" db="EMBL/GenBank/DDBJ databases">
        <authorList>
            <person name="Wen L."/>
            <person name="He K."/>
            <person name="Yang H."/>
        </authorList>
    </citation>
    <scope>NUCLEOTIDE SEQUENCE [LARGE SCALE GENOMIC DNA]</scope>
    <source>
        <strain evidence="12 13">TSA40</strain>
    </source>
</reference>
<keyword evidence="8" id="KW-0626">Porin</keyword>
<dbReference type="PRINTS" id="PR00184">
    <property type="entry name" value="NEISSPPORIN"/>
</dbReference>
<evidence type="ECO:0000256" key="7">
    <source>
        <dbReference type="ARBA" id="ARBA00023065"/>
    </source>
</evidence>
<evidence type="ECO:0000256" key="2">
    <source>
        <dbReference type="ARBA" id="ARBA00011233"/>
    </source>
</evidence>
<gene>
    <name evidence="12" type="ORF">AYR66_18615</name>
</gene>
<keyword evidence="9" id="KW-0472">Membrane</keyword>
<dbReference type="InterPro" id="IPR023614">
    <property type="entry name" value="Porin_dom_sf"/>
</dbReference>
<dbReference type="AlphaFoldDB" id="A0A254TK48"/>
<dbReference type="Gene3D" id="2.40.160.10">
    <property type="entry name" value="Porin"/>
    <property type="match status" value="1"/>
</dbReference>
<evidence type="ECO:0000313" key="12">
    <source>
        <dbReference type="EMBL" id="OWW22944.1"/>
    </source>
</evidence>
<dbReference type="GO" id="GO:0015288">
    <property type="term" value="F:porin activity"/>
    <property type="evidence" value="ECO:0007669"/>
    <property type="project" value="UniProtKB-KW"/>
</dbReference>
<sequence>MPVFAQQVQIYGRLNTALEYVHTSADTAGTTLGNVTRLSNYRSVLGFRGDEDLGSGLRALWQIEGALSVDTGSGGIANRDTRVGLSTPFGTVFGGNWTTPYTSSTAQLDPFYPTTAGYMSIMGNGSAPTSNNVIDTTSFDRRQQNSLHYWSPNWNGFSVRLAHGLSEEKTAVRKPSLTSFAAIYESGDWYLTLAHELHTDYQGAGLDDKGTKLGVAYRFGATRVAGVAERLRYQTPSGPLERNAYYLSATHQIGPHGLRFGVARAQDGSGSSTATLGPLRSGSDTGATHYTLGYDYALSKRTSLFSYVTRIDNKRNGLYQFAINELDTGAGADSSVVAIGMRHSF</sequence>
<dbReference type="PANTHER" id="PTHR34501">
    <property type="entry name" value="PROTEIN YDDL-RELATED"/>
    <property type="match status" value="1"/>
</dbReference>
<keyword evidence="13" id="KW-1185">Reference proteome</keyword>
<protein>
    <submittedName>
        <fullName evidence="12">Porin</fullName>
    </submittedName>
</protein>
<dbReference type="SUPFAM" id="SSF56935">
    <property type="entry name" value="Porins"/>
    <property type="match status" value="1"/>
</dbReference>
<evidence type="ECO:0000256" key="3">
    <source>
        <dbReference type="ARBA" id="ARBA00022448"/>
    </source>
</evidence>
<evidence type="ECO:0000256" key="5">
    <source>
        <dbReference type="ARBA" id="ARBA00022692"/>
    </source>
</evidence>
<evidence type="ECO:0000256" key="4">
    <source>
        <dbReference type="ARBA" id="ARBA00022452"/>
    </source>
</evidence>
<accession>A0A254TK48</accession>
<comment type="subcellular location">
    <subcellularLocation>
        <location evidence="1">Cell outer membrane</location>
        <topology evidence="1">Multi-pass membrane protein</topology>
    </subcellularLocation>
</comment>
<evidence type="ECO:0000256" key="8">
    <source>
        <dbReference type="ARBA" id="ARBA00023114"/>
    </source>
</evidence>
<dbReference type="GO" id="GO:0009279">
    <property type="term" value="C:cell outer membrane"/>
    <property type="evidence" value="ECO:0007669"/>
    <property type="project" value="UniProtKB-SubCell"/>
</dbReference>
<evidence type="ECO:0000259" key="11">
    <source>
        <dbReference type="Pfam" id="PF13609"/>
    </source>
</evidence>
<dbReference type="Pfam" id="PF13609">
    <property type="entry name" value="Porin_4"/>
    <property type="match status" value="1"/>
</dbReference>
<keyword evidence="5" id="KW-0812">Transmembrane</keyword>
<evidence type="ECO:0000256" key="10">
    <source>
        <dbReference type="ARBA" id="ARBA00023237"/>
    </source>
</evidence>
<dbReference type="PANTHER" id="PTHR34501:SF9">
    <property type="entry name" value="MAJOR OUTER MEMBRANE PROTEIN P.IA"/>
    <property type="match status" value="1"/>
</dbReference>
<evidence type="ECO:0000313" key="13">
    <source>
        <dbReference type="Proteomes" id="UP000197535"/>
    </source>
</evidence>
<name>A0A254TK48_9BURK</name>
<dbReference type="InterPro" id="IPR050298">
    <property type="entry name" value="Gram-neg_bact_OMP"/>
</dbReference>
<organism evidence="12 13">
    <name type="scientific">Noviherbaspirillum denitrificans</name>
    <dbReference type="NCBI Taxonomy" id="1968433"/>
    <lineage>
        <taxon>Bacteria</taxon>
        <taxon>Pseudomonadati</taxon>
        <taxon>Pseudomonadota</taxon>
        <taxon>Betaproteobacteria</taxon>
        <taxon>Burkholderiales</taxon>
        <taxon>Oxalobacteraceae</taxon>
        <taxon>Noviherbaspirillum</taxon>
    </lineage>
</organism>
<dbReference type="GO" id="GO:0006811">
    <property type="term" value="P:monoatomic ion transport"/>
    <property type="evidence" value="ECO:0007669"/>
    <property type="project" value="UniProtKB-KW"/>
</dbReference>
<dbReference type="Proteomes" id="UP000197535">
    <property type="component" value="Unassembled WGS sequence"/>
</dbReference>
<dbReference type="InterPro" id="IPR033900">
    <property type="entry name" value="Gram_neg_porin_domain"/>
</dbReference>
<feature type="domain" description="Porin" evidence="11">
    <location>
        <begin position="4"/>
        <end position="315"/>
    </location>
</feature>
<dbReference type="GO" id="GO:0046930">
    <property type="term" value="C:pore complex"/>
    <property type="evidence" value="ECO:0007669"/>
    <property type="project" value="UniProtKB-KW"/>
</dbReference>
<proteinExistence type="predicted"/>
<comment type="caution">
    <text evidence="12">The sequence shown here is derived from an EMBL/GenBank/DDBJ whole genome shotgun (WGS) entry which is preliminary data.</text>
</comment>